<evidence type="ECO:0000256" key="1">
    <source>
        <dbReference type="SAM" id="Phobius"/>
    </source>
</evidence>
<keyword evidence="1" id="KW-0472">Membrane</keyword>
<feature type="transmembrane region" description="Helical" evidence="1">
    <location>
        <begin position="1341"/>
        <end position="1359"/>
    </location>
</feature>
<feature type="transmembrane region" description="Helical" evidence="1">
    <location>
        <begin position="1174"/>
        <end position="1193"/>
    </location>
</feature>
<dbReference type="VEuPathDB" id="FungiDB:SPRG_08964"/>
<dbReference type="OrthoDB" id="77238at2759"/>
<sequence length="1470" mass="159060">METVAGVFVNQSGLVRTAIGPFNSIDAYYVPVPLSFQQFYESVSETLFQSVLGKSTFSTPIVTLPSLALAPAPVAWTSGSYLFAGGSPLCLSKPPTTYVQSLFDYDDACTGVTPFRLSLLPMTVLLSRLLVPSPTPEAICALDTLPSSPMCLEYLGMADQIIAGSELRFIKATPVLNDLVPLDVRVIQFATDAATQSQWTLLSEPLVDSTPFGFFGVAMLLEWLLGSREVVALHGDVGDVVLISSTYVSTPYATSGGSHYIKSATAIVYYITGYTTSVLCFVACLCLWLGLRDGCVGLGANLFAFSRVVGSTWVGRSLVFLRGATALLLLSTANVQLVRLGDAWTRLQLHARSPADIAVLASEATWVTYAITELLVLVVPSVTALYAPWSALAVWLSYVVLEAANPILLEATMSKQCAAINMAMNLHCESMLIHVGSTHRVEVLCVIAVASVGIGVATATVLRRRCKSESDNCPVVVSGVATCFISWQRFSKSTPVDRVTCAMCGLIPVRLRRWRFTFDLSLWVVSDDSVVGSERLKRNSHQLLEAIMSLRRLSIGRIPPLSDAYVPVAWHRRWSRRLVQTMSGLYLGVATFGSVTYLEVSQVTLANDLAWATFNSTGIHAYIATYFNHALLLGNLSSPLDLTLQSLPGSFGASTHTLTIPGNVGVRYELQYVTNLMQTIQGLRGSSANDVAWIATSYCYVDLNRTWSLAHTSKRAARCASMGSNGAVFLETVLRNIDGAEWLASYGESFDVGIARALRSSASGQQWLETTLSPISLSLLDEATYWTTHGVAEFKAQWQNYKTVGVLNSYWIENAYGFSYPFTLTALNGSYRFPSQTSFKMSWGLGNDLRWVVANATDHPPGVYGSSLVVESADYAFANASFESVLRRNGSVPSPVGPGFAAVRSTLGPFGSIDMHYVPVPAALMTAVAAIENDVRTALRTNASAAAAYTSLNIQYNAMAAPPVWARSSFVTFGGSPLCDALPPSAASPTSASGMNTFFAFDYGCYATSYATPLLLNIDPVLFAVAMTSMLPDFDAHATCTLDFTNINTCTAAIASATAFLDTYVPPTGAVADAKSLAVTAMTALDVRVMQYGRWNASLPLALATAGLLDETDFTYFAWGFLYHWVVGDHTVVKFAGDDGSVTLLSEFMYPSRQDVQSYQVPTTFATYARNCNVYVTCAMMVLTVVVVVYICVCRGHVEGKNIMKLNRVGALVWVGRPLVFVRSLTALALLSTSTLQLSVRSGVSSLTPTPAPWYTIVLAASEVTWLVEVVNDIALVYTQAYTPYYAMLNTWGVWAVTSILSGVAPVSPIATVAPTCRVAQIDLQLECTTASIAIGQRHRLFTLLGVVFGCKLGLYTGARWLLRRAPPKCTVDSLFLSAGAKYLFSHEAWLYNDVYYLDMASAVVNGILTYRYGTTVYAVDVKFWRVFAIPLPSESDIPDAAPLARAAPYTMPLAMQLPPTSRPTSSMPR</sequence>
<dbReference type="GeneID" id="24131163"/>
<feature type="transmembrane region" description="Helical" evidence="1">
    <location>
        <begin position="1285"/>
        <end position="1305"/>
    </location>
</feature>
<dbReference type="EMBL" id="KK583230">
    <property type="protein sequence ID" value="KDO25665.1"/>
    <property type="molecule type" value="Genomic_DNA"/>
</dbReference>
<feature type="transmembrane region" description="Helical" evidence="1">
    <location>
        <begin position="441"/>
        <end position="462"/>
    </location>
</feature>
<keyword evidence="1" id="KW-1133">Transmembrane helix</keyword>
<accession>A0A067C959</accession>
<organism evidence="2 3">
    <name type="scientific">Saprolegnia parasitica (strain CBS 223.65)</name>
    <dbReference type="NCBI Taxonomy" id="695850"/>
    <lineage>
        <taxon>Eukaryota</taxon>
        <taxon>Sar</taxon>
        <taxon>Stramenopiles</taxon>
        <taxon>Oomycota</taxon>
        <taxon>Saprolegniomycetes</taxon>
        <taxon>Saprolegniales</taxon>
        <taxon>Saprolegniaceae</taxon>
        <taxon>Saprolegnia</taxon>
    </lineage>
</organism>
<keyword evidence="3" id="KW-1185">Reference proteome</keyword>
<reference evidence="2 3" key="1">
    <citation type="journal article" date="2013" name="PLoS Genet.">
        <title>Distinctive expansion of potential virulence genes in the genome of the oomycete fish pathogen Saprolegnia parasitica.</title>
        <authorList>
            <person name="Jiang R.H."/>
            <person name="de Bruijn I."/>
            <person name="Haas B.J."/>
            <person name="Belmonte R."/>
            <person name="Lobach L."/>
            <person name="Christie J."/>
            <person name="van den Ackerveken G."/>
            <person name="Bottin A."/>
            <person name="Bulone V."/>
            <person name="Diaz-Moreno S.M."/>
            <person name="Dumas B."/>
            <person name="Fan L."/>
            <person name="Gaulin E."/>
            <person name="Govers F."/>
            <person name="Grenville-Briggs L.J."/>
            <person name="Horner N.R."/>
            <person name="Levin J.Z."/>
            <person name="Mammella M."/>
            <person name="Meijer H.J."/>
            <person name="Morris P."/>
            <person name="Nusbaum C."/>
            <person name="Oome S."/>
            <person name="Phillips A.J."/>
            <person name="van Rooyen D."/>
            <person name="Rzeszutek E."/>
            <person name="Saraiva M."/>
            <person name="Secombes C.J."/>
            <person name="Seidl M.F."/>
            <person name="Snel B."/>
            <person name="Stassen J.H."/>
            <person name="Sykes S."/>
            <person name="Tripathy S."/>
            <person name="van den Berg H."/>
            <person name="Vega-Arreguin J.C."/>
            <person name="Wawra S."/>
            <person name="Young S.K."/>
            <person name="Zeng Q."/>
            <person name="Dieguez-Uribeondo J."/>
            <person name="Russ C."/>
            <person name="Tyler B.M."/>
            <person name="van West P."/>
        </authorList>
    </citation>
    <scope>NUCLEOTIDE SEQUENCE [LARGE SCALE GENOMIC DNA]</scope>
    <source>
        <strain evidence="2 3">CBS 223.65</strain>
    </source>
</reference>
<name>A0A067C959_SAPPC</name>
<dbReference type="RefSeq" id="XP_012203695.1">
    <property type="nucleotide sequence ID" value="XM_012348305.1"/>
</dbReference>
<proteinExistence type="predicted"/>
<evidence type="ECO:0000313" key="3">
    <source>
        <dbReference type="Proteomes" id="UP000030745"/>
    </source>
</evidence>
<evidence type="ECO:0008006" key="4">
    <source>
        <dbReference type="Google" id="ProtNLM"/>
    </source>
</evidence>
<evidence type="ECO:0000313" key="2">
    <source>
        <dbReference type="EMBL" id="KDO25665.1"/>
    </source>
</evidence>
<feature type="transmembrane region" description="Helical" evidence="1">
    <location>
        <begin position="267"/>
        <end position="288"/>
    </location>
</feature>
<dbReference type="KEGG" id="spar:SPRG_08964"/>
<feature type="transmembrane region" description="Helical" evidence="1">
    <location>
        <begin position="385"/>
        <end position="404"/>
    </location>
</feature>
<protein>
    <recommendedName>
        <fullName evidence="4">Transmembrane protein</fullName>
    </recommendedName>
</protein>
<dbReference type="Proteomes" id="UP000030745">
    <property type="component" value="Unassembled WGS sequence"/>
</dbReference>
<dbReference type="STRING" id="695850.A0A067C959"/>
<dbReference type="OMA" id="HAYIATY"/>
<keyword evidence="1" id="KW-0812">Transmembrane</keyword>
<gene>
    <name evidence="2" type="ORF">SPRG_08964</name>
</gene>